<evidence type="ECO:0000313" key="6">
    <source>
        <dbReference type="EMBL" id="SFP10904.1"/>
    </source>
</evidence>
<dbReference type="GO" id="GO:0032259">
    <property type="term" value="P:methylation"/>
    <property type="evidence" value="ECO:0007669"/>
    <property type="project" value="UniProtKB-KW"/>
</dbReference>
<dbReference type="EC" id="2.1.3.-" evidence="3"/>
<evidence type="ECO:0000256" key="1">
    <source>
        <dbReference type="ARBA" id="ARBA00022679"/>
    </source>
</evidence>
<dbReference type="AlphaFoldDB" id="A0A1I5MMR9"/>
<dbReference type="PANTHER" id="PTHR43861">
    <property type="entry name" value="TRANS-ACONITATE 2-METHYLTRANSFERASE-RELATED"/>
    <property type="match status" value="1"/>
</dbReference>
<feature type="binding site" evidence="3 4">
    <location>
        <position position="36"/>
    </location>
    <ligand>
        <name>S-adenosyl-L-methionine</name>
        <dbReference type="ChEBI" id="CHEBI:59789"/>
    </ligand>
</feature>
<dbReference type="SUPFAM" id="SSF53335">
    <property type="entry name" value="S-adenosyl-L-methionine-dependent methyltransferases"/>
    <property type="match status" value="1"/>
</dbReference>
<name>A0A1I5MMR9_9BACT</name>
<dbReference type="CDD" id="cd02440">
    <property type="entry name" value="AdoMet_MTases"/>
    <property type="match status" value="1"/>
</dbReference>
<comment type="similarity">
    <text evidence="3">Belongs to the class I-like SAM-binding methyltransferase superfamily. Cx-SAM synthase family.</text>
</comment>
<dbReference type="Gene3D" id="3.40.50.150">
    <property type="entry name" value="Vaccinia Virus protein VP39"/>
    <property type="match status" value="1"/>
</dbReference>
<evidence type="ECO:0000256" key="3">
    <source>
        <dbReference type="HAMAP-Rule" id="MF_01589"/>
    </source>
</evidence>
<comment type="catalytic activity">
    <reaction evidence="3">
        <text>prephenate + S-adenosyl-L-methionine = carboxy-S-adenosyl-L-methionine + 3-phenylpyruvate + H2O</text>
        <dbReference type="Rhea" id="RHEA:51692"/>
        <dbReference type="ChEBI" id="CHEBI:15377"/>
        <dbReference type="ChEBI" id="CHEBI:18005"/>
        <dbReference type="ChEBI" id="CHEBI:29934"/>
        <dbReference type="ChEBI" id="CHEBI:59789"/>
        <dbReference type="ChEBI" id="CHEBI:134278"/>
    </reaction>
</comment>
<dbReference type="InterPro" id="IPR029063">
    <property type="entry name" value="SAM-dependent_MTases_sf"/>
</dbReference>
<protein>
    <recommendedName>
        <fullName evidence="3">Carboxy-S-adenosyl-L-methionine synthase</fullName>
        <shortName evidence="3">Cx-SAM synthase</shortName>
        <ecNumber evidence="3">2.1.3.-</ecNumber>
    </recommendedName>
</protein>
<feature type="binding site" evidence="3 4">
    <location>
        <position position="126"/>
    </location>
    <ligand>
        <name>S-adenosyl-L-methionine</name>
        <dbReference type="ChEBI" id="CHEBI:59789"/>
    </ligand>
</feature>
<dbReference type="HAMAP" id="MF_01589">
    <property type="entry name" value="Cx_SAM_synthase"/>
    <property type="match status" value="1"/>
</dbReference>
<dbReference type="Pfam" id="PF13649">
    <property type="entry name" value="Methyltransf_25"/>
    <property type="match status" value="1"/>
</dbReference>
<comment type="function">
    <text evidence="3">Catalyzes the conversion of S-adenosyl-L-methionine (SAM) to carboxy-S-adenosyl-L-methionine (Cx-SAM).</text>
</comment>
<feature type="domain" description="Methyltransferase" evidence="5">
    <location>
        <begin position="57"/>
        <end position="152"/>
    </location>
</feature>
<evidence type="ECO:0000313" key="7">
    <source>
        <dbReference type="Proteomes" id="UP000199227"/>
    </source>
</evidence>
<dbReference type="STRING" id="223786.SAMN05216234_10670"/>
<feature type="binding site" evidence="3 4">
    <location>
        <begin position="61"/>
        <end position="63"/>
    </location>
    <ligand>
        <name>S-adenosyl-L-methionine</name>
        <dbReference type="ChEBI" id="CHEBI:59789"/>
    </ligand>
</feature>
<evidence type="ECO:0000256" key="4">
    <source>
        <dbReference type="PIRSR" id="PIRSR006325-1"/>
    </source>
</evidence>
<dbReference type="PIRSF" id="PIRSF006325">
    <property type="entry name" value="MeTrfase_bac"/>
    <property type="match status" value="1"/>
</dbReference>
<feature type="binding site" evidence="3 4">
    <location>
        <begin position="111"/>
        <end position="112"/>
    </location>
    <ligand>
        <name>S-adenosyl-L-methionine</name>
        <dbReference type="ChEBI" id="CHEBI:59789"/>
    </ligand>
</feature>
<dbReference type="GO" id="GO:0016743">
    <property type="term" value="F:carboxyl- or carbamoyltransferase activity"/>
    <property type="evidence" value="ECO:0007669"/>
    <property type="project" value="UniProtKB-UniRule"/>
</dbReference>
<dbReference type="OrthoDB" id="5386938at2"/>
<dbReference type="GO" id="GO:0008168">
    <property type="term" value="F:methyltransferase activity"/>
    <property type="evidence" value="ECO:0007669"/>
    <property type="project" value="UniProtKB-KW"/>
</dbReference>
<dbReference type="RefSeq" id="WP_092911281.1">
    <property type="nucleotide sequence ID" value="NZ_FOXB01000006.1"/>
</dbReference>
<keyword evidence="1 3" id="KW-0808">Transferase</keyword>
<feature type="binding site" evidence="3 4">
    <location>
        <begin position="85"/>
        <end position="86"/>
    </location>
    <ligand>
        <name>S-adenosyl-L-methionine</name>
        <dbReference type="ChEBI" id="CHEBI:59789"/>
    </ligand>
</feature>
<accession>A0A1I5MMR9</accession>
<keyword evidence="2 3" id="KW-0949">S-adenosyl-L-methionine</keyword>
<proteinExistence type="inferred from homology"/>
<feature type="binding site" evidence="3">
    <location>
        <position position="193"/>
    </location>
    <ligand>
        <name>S-adenosyl-L-methionine</name>
        <dbReference type="ChEBI" id="CHEBI:59789"/>
    </ligand>
</feature>
<sequence length="237" mass="27436">MKRDNIFVKPIEKHFEFDEQVAAVFDDMIERSVPFYRQNIELIVNLLLRRIKKEMHIVDLGSSTGSMLIELARRCSEDVTFTGIDNASAMVELAQKKAKAFDIKVDFICGDILKVDFSGADIILSNYTLQFIRPIVRKDAVQKIYDSLNSGGMFICSEKVLMQNSWLNKQIIDIYYDYKQQQGYSKSEIMQKREALENVLIPYTIEENFLMFKSCGFKSCETIFQWGNFVTMAAFKS</sequence>
<dbReference type="NCBIfam" id="TIGR00740">
    <property type="entry name" value="carboxy-S-adenosyl-L-methionine synthase CmoA"/>
    <property type="match status" value="1"/>
</dbReference>
<dbReference type="Proteomes" id="UP000199227">
    <property type="component" value="Unassembled WGS sequence"/>
</dbReference>
<dbReference type="InterPro" id="IPR005271">
    <property type="entry name" value="CmoA"/>
</dbReference>
<keyword evidence="7" id="KW-1185">Reference proteome</keyword>
<evidence type="ECO:0000259" key="5">
    <source>
        <dbReference type="Pfam" id="PF13649"/>
    </source>
</evidence>
<dbReference type="InterPro" id="IPR041698">
    <property type="entry name" value="Methyltransf_25"/>
</dbReference>
<keyword evidence="6" id="KW-0489">Methyltransferase</keyword>
<organism evidence="6 7">
    <name type="scientific">Hydrogenimonas thermophila</name>
    <dbReference type="NCBI Taxonomy" id="223786"/>
    <lineage>
        <taxon>Bacteria</taxon>
        <taxon>Pseudomonadati</taxon>
        <taxon>Campylobacterota</taxon>
        <taxon>Epsilonproteobacteria</taxon>
        <taxon>Campylobacterales</taxon>
        <taxon>Hydrogenimonadaceae</taxon>
        <taxon>Hydrogenimonas</taxon>
    </lineage>
</organism>
<dbReference type="EMBL" id="FOXB01000006">
    <property type="protein sequence ID" value="SFP10904.1"/>
    <property type="molecule type" value="Genomic_DNA"/>
</dbReference>
<evidence type="ECO:0000256" key="2">
    <source>
        <dbReference type="ARBA" id="ARBA00022691"/>
    </source>
</evidence>
<dbReference type="GO" id="GO:1904047">
    <property type="term" value="F:S-adenosyl-L-methionine binding"/>
    <property type="evidence" value="ECO:0007669"/>
    <property type="project" value="UniProtKB-UniRule"/>
</dbReference>
<reference evidence="6 7" key="1">
    <citation type="submission" date="2016-10" db="EMBL/GenBank/DDBJ databases">
        <authorList>
            <person name="de Groot N.N."/>
        </authorList>
    </citation>
    <scope>NUCLEOTIDE SEQUENCE [LARGE SCALE GENOMIC DNA]</scope>
    <source>
        <strain evidence="6 7">EP1-55-1</strain>
    </source>
</reference>
<dbReference type="PANTHER" id="PTHR43861:SF2">
    <property type="entry name" value="CARBOXY-S-ADENOSYL-L-METHIONINE SYNTHASE"/>
    <property type="match status" value="1"/>
</dbReference>
<dbReference type="GO" id="GO:0002098">
    <property type="term" value="P:tRNA wobble uridine modification"/>
    <property type="evidence" value="ECO:0007669"/>
    <property type="project" value="InterPro"/>
</dbReference>
<gene>
    <name evidence="3" type="primary">cmoA</name>
    <name evidence="6" type="ORF">SAMN05216234_10670</name>
</gene>